<dbReference type="AlphaFoldDB" id="A0A2Z4UD22"/>
<keyword evidence="2" id="KW-1185">Reference proteome</keyword>
<evidence type="ECO:0008006" key="3">
    <source>
        <dbReference type="Google" id="ProtNLM"/>
    </source>
</evidence>
<dbReference type="Proteomes" id="UP000250003">
    <property type="component" value="Chromosome"/>
</dbReference>
<dbReference type="OrthoDB" id="2050296at2"/>
<reference evidence="2" key="1">
    <citation type="submission" date="2018-06" db="EMBL/GenBank/DDBJ databases">
        <title>Description of Blautia argi sp. nov., a new anaerobic isolated from dog feces.</title>
        <authorList>
            <person name="Chang Y.-H."/>
            <person name="Paek J."/>
            <person name="Shin Y."/>
        </authorList>
    </citation>
    <scope>NUCLEOTIDE SEQUENCE [LARGE SCALE GENOMIC DNA]</scope>
    <source>
        <strain evidence="2">KCTC 15426</strain>
    </source>
</reference>
<dbReference type="EMBL" id="CP030280">
    <property type="protein sequence ID" value="AWY98837.1"/>
    <property type="molecule type" value="Genomic_DNA"/>
</dbReference>
<evidence type="ECO:0000313" key="1">
    <source>
        <dbReference type="EMBL" id="AWY98837.1"/>
    </source>
</evidence>
<name>A0A2Z4UD22_9FIRM</name>
<protein>
    <recommendedName>
        <fullName evidence="3">DUF3168 domain-containing protein</fullName>
    </recommendedName>
</protein>
<gene>
    <name evidence="1" type="ORF">DQQ01_12565</name>
</gene>
<accession>A0A2Z4UD22</accession>
<proteinExistence type="predicted"/>
<sequence>MEPLEELMLNIKKKCGEDLKEELNLAELPEKGGLYAELGAATEKRYIRMSIREIHAPVLLMCKGTDEPESIRVLSRICDYMKKNKQKLKGLTYRVKGISVQSGPHKTGRMEDGQVVYSSIINFEIY</sequence>
<organism evidence="1 2">
    <name type="scientific">Blautia argi</name>
    <dbReference type="NCBI Taxonomy" id="1912897"/>
    <lineage>
        <taxon>Bacteria</taxon>
        <taxon>Bacillati</taxon>
        <taxon>Bacillota</taxon>
        <taxon>Clostridia</taxon>
        <taxon>Lachnospirales</taxon>
        <taxon>Lachnospiraceae</taxon>
        <taxon>Blautia</taxon>
    </lineage>
</organism>
<dbReference type="RefSeq" id="WP_111920323.1">
    <property type="nucleotide sequence ID" value="NZ_CP030280.1"/>
</dbReference>
<dbReference type="KEGG" id="blau:DQQ01_12565"/>
<evidence type="ECO:0000313" key="2">
    <source>
        <dbReference type="Proteomes" id="UP000250003"/>
    </source>
</evidence>